<keyword evidence="6" id="KW-0460">Magnesium</keyword>
<reference evidence="8 9" key="1">
    <citation type="submission" date="2019-11" db="EMBL/GenBank/DDBJ databases">
        <authorList>
            <person name="Li X."/>
        </authorList>
    </citation>
    <scope>NUCLEOTIDE SEQUENCE [LARGE SCALE GENOMIC DNA]</scope>
    <source>
        <strain evidence="8 9">L9</strain>
    </source>
</reference>
<comment type="cofactor">
    <cofactor evidence="1">
        <name>Mg(2+)</name>
        <dbReference type="ChEBI" id="CHEBI:18420"/>
    </cofactor>
</comment>
<keyword evidence="9" id="KW-1185">Reference proteome</keyword>
<evidence type="ECO:0000256" key="5">
    <source>
        <dbReference type="ARBA" id="ARBA00022801"/>
    </source>
</evidence>
<dbReference type="PANTHER" id="PTHR37311:SF1">
    <property type="entry name" value="2-PHOSPHOSULFOLACTATE PHOSPHATASE-RELATED"/>
    <property type="match status" value="1"/>
</dbReference>
<evidence type="ECO:0000256" key="6">
    <source>
        <dbReference type="ARBA" id="ARBA00022842"/>
    </source>
</evidence>
<dbReference type="AlphaFoldDB" id="A0A6N8FNJ8"/>
<dbReference type="GO" id="GO:0050545">
    <property type="term" value="F:sulfopyruvate decarboxylase activity"/>
    <property type="evidence" value="ECO:0007669"/>
    <property type="project" value="TreeGrafter"/>
</dbReference>
<accession>A0A6N8FNJ8</accession>
<dbReference type="InterPro" id="IPR005238">
    <property type="entry name" value="ComB-like"/>
</dbReference>
<dbReference type="SUPFAM" id="SSF142823">
    <property type="entry name" value="ComB-like"/>
    <property type="match status" value="1"/>
</dbReference>
<dbReference type="GO" id="GO:0050532">
    <property type="term" value="F:2-phosphosulfolactate phosphatase activity"/>
    <property type="evidence" value="ECO:0007669"/>
    <property type="project" value="UniProtKB-EC"/>
</dbReference>
<dbReference type="RefSeq" id="WP_155671155.1">
    <property type="nucleotide sequence ID" value="NZ_WOCA01000021.1"/>
</dbReference>
<dbReference type="Proteomes" id="UP000469125">
    <property type="component" value="Unassembled WGS sequence"/>
</dbReference>
<evidence type="ECO:0000256" key="1">
    <source>
        <dbReference type="ARBA" id="ARBA00001946"/>
    </source>
</evidence>
<evidence type="ECO:0000256" key="3">
    <source>
        <dbReference type="ARBA" id="ARBA00012953"/>
    </source>
</evidence>
<evidence type="ECO:0000313" key="9">
    <source>
        <dbReference type="Proteomes" id="UP000469125"/>
    </source>
</evidence>
<dbReference type="GO" id="GO:0000287">
    <property type="term" value="F:magnesium ion binding"/>
    <property type="evidence" value="ECO:0007669"/>
    <property type="project" value="InterPro"/>
</dbReference>
<evidence type="ECO:0000313" key="8">
    <source>
        <dbReference type="EMBL" id="MUK90396.1"/>
    </source>
</evidence>
<dbReference type="EC" id="3.1.3.71" evidence="3"/>
<dbReference type="PANTHER" id="PTHR37311">
    <property type="entry name" value="2-PHOSPHOSULFOLACTATE PHOSPHATASE-RELATED"/>
    <property type="match status" value="1"/>
</dbReference>
<comment type="caution">
    <text evidence="8">The sequence shown here is derived from an EMBL/GenBank/DDBJ whole genome shotgun (WGS) entry which is preliminary data.</text>
</comment>
<gene>
    <name evidence="8" type="ORF">GMD78_18720</name>
</gene>
<dbReference type="EMBL" id="WOCA01000021">
    <property type="protein sequence ID" value="MUK90396.1"/>
    <property type="molecule type" value="Genomic_DNA"/>
</dbReference>
<keyword evidence="5" id="KW-0378">Hydrolase</keyword>
<comment type="catalytic activity">
    <reaction evidence="7">
        <text>(2R)-O-phospho-3-sulfolactate + H2O = (2R)-3-sulfolactate + phosphate</text>
        <dbReference type="Rhea" id="RHEA:23416"/>
        <dbReference type="ChEBI" id="CHEBI:15377"/>
        <dbReference type="ChEBI" id="CHEBI:15597"/>
        <dbReference type="ChEBI" id="CHEBI:43474"/>
        <dbReference type="ChEBI" id="CHEBI:58738"/>
        <dbReference type="EC" id="3.1.3.71"/>
    </reaction>
</comment>
<dbReference type="Pfam" id="PF04029">
    <property type="entry name" value="2-ph_phosp"/>
    <property type="match status" value="1"/>
</dbReference>
<protein>
    <recommendedName>
        <fullName evidence="4">Probable 2-phosphosulfolactate phosphatase</fullName>
        <ecNumber evidence="3">3.1.3.71</ecNumber>
    </recommendedName>
</protein>
<name>A0A6N8FNJ8_9BACI</name>
<evidence type="ECO:0000256" key="4">
    <source>
        <dbReference type="ARBA" id="ARBA00021948"/>
    </source>
</evidence>
<organism evidence="8 9">
    <name type="scientific">Ornithinibacillus caprae</name>
    <dbReference type="NCBI Taxonomy" id="2678566"/>
    <lineage>
        <taxon>Bacteria</taxon>
        <taxon>Bacillati</taxon>
        <taxon>Bacillota</taxon>
        <taxon>Bacilli</taxon>
        <taxon>Bacillales</taxon>
        <taxon>Bacillaceae</taxon>
        <taxon>Ornithinibacillus</taxon>
    </lineage>
</organism>
<dbReference type="InterPro" id="IPR036702">
    <property type="entry name" value="ComB-like_sf"/>
</dbReference>
<proteinExistence type="inferred from homology"/>
<comment type="similarity">
    <text evidence="2">Belongs to the ComB family.</text>
</comment>
<dbReference type="Gene3D" id="3.90.1560.10">
    <property type="entry name" value="ComB-like"/>
    <property type="match status" value="1"/>
</dbReference>
<evidence type="ECO:0000256" key="7">
    <source>
        <dbReference type="ARBA" id="ARBA00033711"/>
    </source>
</evidence>
<evidence type="ECO:0000256" key="2">
    <source>
        <dbReference type="ARBA" id="ARBA00009997"/>
    </source>
</evidence>
<sequence>MDIRIYQGSDAIETEAKVTVVIDVIRAFTVAHYAFLQGVKEIYLVETVEHAFRMKEKNPDFVLAGEVNGLAIDEFDLDNSPSHIQEEELTGKTLVQKTTNGVRATLNNLSSNHLFVTGFTNARKTAEFIRDNLLPGNNEIVHIIASHPSGDDDYACAEFMKQIMEGDSVLISAHEVIDRIIHAHVAEKFFDEYNTAFNREDIMYCIEELDTNFVMKVDQTSKIPKIERVQL</sequence>